<gene>
    <name evidence="3" type="ORF">BC777_3860</name>
</gene>
<comment type="caution">
    <text evidence="3">The sequence shown here is derived from an EMBL/GenBank/DDBJ whole genome shotgun (WGS) entry which is preliminary data.</text>
</comment>
<dbReference type="GO" id="GO:0016491">
    <property type="term" value="F:oxidoreductase activity"/>
    <property type="evidence" value="ECO:0007669"/>
    <property type="project" value="InterPro"/>
</dbReference>
<dbReference type="RefSeq" id="WP_100369793.1">
    <property type="nucleotide sequence ID" value="NZ_PGTY01000005.1"/>
</dbReference>
<dbReference type="InterPro" id="IPR017938">
    <property type="entry name" value="Riboflavin_synthase-like_b-brl"/>
</dbReference>
<accession>A0A2M8W074</accession>
<comment type="similarity">
    <text evidence="1">Belongs to the SIP oxidoreductase family.</text>
</comment>
<name>A0A2M8W074_9RHOB</name>
<proteinExistence type="inferred from homology"/>
<dbReference type="PANTHER" id="PTHR30157:SF0">
    <property type="entry name" value="NADPH-DEPENDENT FERRIC-CHELATE REDUCTASE"/>
    <property type="match status" value="1"/>
</dbReference>
<dbReference type="Gene3D" id="2.40.30.10">
    <property type="entry name" value="Translation factors"/>
    <property type="match status" value="1"/>
</dbReference>
<dbReference type="PROSITE" id="PS51384">
    <property type="entry name" value="FAD_FR"/>
    <property type="match status" value="1"/>
</dbReference>
<dbReference type="PANTHER" id="PTHR30157">
    <property type="entry name" value="FERRIC REDUCTASE, NADPH-DEPENDENT"/>
    <property type="match status" value="1"/>
</dbReference>
<evidence type="ECO:0000259" key="2">
    <source>
        <dbReference type="PROSITE" id="PS51384"/>
    </source>
</evidence>
<evidence type="ECO:0000256" key="1">
    <source>
        <dbReference type="ARBA" id="ARBA00035644"/>
    </source>
</evidence>
<dbReference type="CDD" id="cd06193">
    <property type="entry name" value="siderophore_interacting"/>
    <property type="match status" value="1"/>
</dbReference>
<dbReference type="OrthoDB" id="9814826at2"/>
<dbReference type="AlphaFoldDB" id="A0A2M8W074"/>
<dbReference type="Pfam" id="PF04954">
    <property type="entry name" value="SIP"/>
    <property type="match status" value="1"/>
</dbReference>
<dbReference type="SUPFAM" id="SSF63380">
    <property type="entry name" value="Riboflavin synthase domain-like"/>
    <property type="match status" value="1"/>
</dbReference>
<dbReference type="InterPro" id="IPR007037">
    <property type="entry name" value="SIP_rossman_dom"/>
</dbReference>
<dbReference type="InterPro" id="IPR039261">
    <property type="entry name" value="FNR_nucleotide-bd"/>
</dbReference>
<dbReference type="EMBL" id="PGTY01000005">
    <property type="protein sequence ID" value="PJI84318.1"/>
    <property type="molecule type" value="Genomic_DNA"/>
</dbReference>
<feature type="domain" description="FAD-binding FR-type" evidence="2">
    <location>
        <begin position="95"/>
        <end position="213"/>
    </location>
</feature>
<dbReference type="Pfam" id="PF08021">
    <property type="entry name" value="FAD_binding_9"/>
    <property type="match status" value="1"/>
</dbReference>
<keyword evidence="4" id="KW-1185">Reference proteome</keyword>
<evidence type="ECO:0000313" key="4">
    <source>
        <dbReference type="Proteomes" id="UP000228531"/>
    </source>
</evidence>
<organism evidence="3 4">
    <name type="scientific">Yoonia maricola</name>
    <dbReference type="NCBI Taxonomy" id="420999"/>
    <lineage>
        <taxon>Bacteria</taxon>
        <taxon>Pseudomonadati</taxon>
        <taxon>Pseudomonadota</taxon>
        <taxon>Alphaproteobacteria</taxon>
        <taxon>Rhodobacterales</taxon>
        <taxon>Paracoccaceae</taxon>
        <taxon>Yoonia</taxon>
    </lineage>
</organism>
<dbReference type="InterPro" id="IPR039374">
    <property type="entry name" value="SIP_fam"/>
</dbReference>
<protein>
    <submittedName>
        <fullName evidence="3">NADPH-dependent ferric siderophore reductase</fullName>
    </submittedName>
</protein>
<dbReference type="InterPro" id="IPR013113">
    <property type="entry name" value="SIP_FAD-bd"/>
</dbReference>
<dbReference type="Proteomes" id="UP000228531">
    <property type="component" value="Unassembled WGS sequence"/>
</dbReference>
<dbReference type="InterPro" id="IPR017927">
    <property type="entry name" value="FAD-bd_FR_type"/>
</dbReference>
<sequence length="325" mass="35658">MATNTGHIFDGSGRVLAVLRAEAAAHDLPLTILSDGIEVTTTYGSISARQDGKTVHLSLTSARPGDLTVLRDAIHQHLDADVHVEWRNLPHGMPENLHILQVHSVTQISPAFLRLRLVGDVAPLIAGGFHIRLISPARGMQRWPQIGTDGHTIWPDDMPLPHRPVYTIAASADDTVMIDVFRHATGRTLRWIAALQPGDEVGVMGPGGSGMPKTKHLSLWGDETALPAILRIIRDAPADMHGAATILVPSNADIRTVENAQFRVKWLLRDDQDHLIRALKSGYQDALDTFLWCAADGAQVQAARIFADQLNIPKDRRHIAAYWQL</sequence>
<evidence type="ECO:0000313" key="3">
    <source>
        <dbReference type="EMBL" id="PJI84318.1"/>
    </source>
</evidence>
<reference evidence="3 4" key="1">
    <citation type="submission" date="2017-11" db="EMBL/GenBank/DDBJ databases">
        <title>Genomic Encyclopedia of Archaeal and Bacterial Type Strains, Phase II (KMG-II): From Individual Species to Whole Genera.</title>
        <authorList>
            <person name="Goeker M."/>
        </authorList>
    </citation>
    <scope>NUCLEOTIDE SEQUENCE [LARGE SCALE GENOMIC DNA]</scope>
    <source>
        <strain evidence="3 4">DSM 29128</strain>
    </source>
</reference>
<dbReference type="Gene3D" id="3.40.50.80">
    <property type="entry name" value="Nucleotide-binding domain of ferredoxin-NADP reductase (FNR) module"/>
    <property type="match status" value="1"/>
</dbReference>